<dbReference type="InterPro" id="IPR008816">
    <property type="entry name" value="Gly_zipper_2TM_dom"/>
</dbReference>
<comment type="caution">
    <text evidence="5">The sequence shown here is derived from an EMBL/GenBank/DDBJ whole genome shotgun (WGS) entry which is preliminary data.</text>
</comment>
<evidence type="ECO:0000313" key="6">
    <source>
        <dbReference type="Proteomes" id="UP000650424"/>
    </source>
</evidence>
<dbReference type="Proteomes" id="UP000650424">
    <property type="component" value="Unassembled WGS sequence"/>
</dbReference>
<reference evidence="5 6" key="1">
    <citation type="submission" date="2020-08" db="EMBL/GenBank/DDBJ databases">
        <title>Novel species isolated from subtropical streams in China.</title>
        <authorList>
            <person name="Lu H."/>
        </authorList>
    </citation>
    <scope>NUCLEOTIDE SEQUENCE [LARGE SCALE GENOMIC DNA]</scope>
    <source>
        <strain evidence="5 6">CY18W</strain>
    </source>
</reference>
<dbReference type="SUPFAM" id="SSF81995">
    <property type="entry name" value="beta-sandwich domain of Sec23/24"/>
    <property type="match status" value="1"/>
</dbReference>
<gene>
    <name evidence="5" type="ORF">H8L32_08230</name>
</gene>
<protein>
    <submittedName>
        <fullName evidence="5">Glycine zipper 2TM domain-containing protein</fullName>
    </submittedName>
</protein>
<feature type="chain" id="PRO_5046541072" evidence="3">
    <location>
        <begin position="20"/>
        <end position="182"/>
    </location>
</feature>
<comment type="subcellular location">
    <subcellularLocation>
        <location evidence="1">Membrane</location>
    </subcellularLocation>
</comment>
<dbReference type="InterPro" id="IPR051407">
    <property type="entry name" value="Bact_OM_lipoprot/Surf_antigen"/>
</dbReference>
<keyword evidence="3" id="KW-0732">Signal</keyword>
<dbReference type="Pfam" id="PF05433">
    <property type="entry name" value="Rick_17kDa_Anti"/>
    <property type="match status" value="1"/>
</dbReference>
<proteinExistence type="predicted"/>
<evidence type="ECO:0000256" key="1">
    <source>
        <dbReference type="ARBA" id="ARBA00004370"/>
    </source>
</evidence>
<dbReference type="PROSITE" id="PS51257">
    <property type="entry name" value="PROKAR_LIPOPROTEIN"/>
    <property type="match status" value="1"/>
</dbReference>
<dbReference type="EMBL" id="JACOGF010000003">
    <property type="protein sequence ID" value="MBC3917457.1"/>
    <property type="molecule type" value="Genomic_DNA"/>
</dbReference>
<evidence type="ECO:0000256" key="3">
    <source>
        <dbReference type="SAM" id="SignalP"/>
    </source>
</evidence>
<evidence type="ECO:0000256" key="2">
    <source>
        <dbReference type="ARBA" id="ARBA00023136"/>
    </source>
</evidence>
<keyword evidence="6" id="KW-1185">Reference proteome</keyword>
<dbReference type="PANTHER" id="PTHR35603">
    <property type="match status" value="1"/>
</dbReference>
<evidence type="ECO:0000259" key="4">
    <source>
        <dbReference type="Pfam" id="PF05433"/>
    </source>
</evidence>
<feature type="signal peptide" evidence="3">
    <location>
        <begin position="1"/>
        <end position="19"/>
    </location>
</feature>
<dbReference type="PANTHER" id="PTHR35603:SF2">
    <property type="entry name" value="OUTER MEMBRANE LIPOPROTEIN"/>
    <property type="match status" value="1"/>
</dbReference>
<organism evidence="5 6">
    <name type="scientific">Undibacterium hunanense</name>
    <dbReference type="NCBI Taxonomy" id="2762292"/>
    <lineage>
        <taxon>Bacteria</taxon>
        <taxon>Pseudomonadati</taxon>
        <taxon>Pseudomonadota</taxon>
        <taxon>Betaproteobacteria</taxon>
        <taxon>Burkholderiales</taxon>
        <taxon>Oxalobacteraceae</taxon>
        <taxon>Undibacterium</taxon>
    </lineage>
</organism>
<evidence type="ECO:0000313" key="5">
    <source>
        <dbReference type="EMBL" id="MBC3917457.1"/>
    </source>
</evidence>
<keyword evidence="2" id="KW-0472">Membrane</keyword>
<accession>A0ABR6ZNL7</accession>
<feature type="domain" description="Glycine zipper 2TM" evidence="4">
    <location>
        <begin position="91"/>
        <end position="132"/>
    </location>
</feature>
<sequence>MRKLTILTSIALICSMAGCAVQRYPANTQGQYPTQYPNQNQYQQYPTQYPGYGQNQTPYPNQYQNQNAYVDTALIVGIREVNVGSGGSSGAGAAVGALIGGVLGHQVGKGSGRDLATIGGAIAGGVLGNEMERSSTPKNKLELTVRLQNGEQRTLLVEPNNYYRMGDRVRVSFQNGQLALAP</sequence>
<dbReference type="RefSeq" id="WP_186946670.1">
    <property type="nucleotide sequence ID" value="NZ_JACOGF010000003.1"/>
</dbReference>
<name>A0ABR6ZNL7_9BURK</name>